<reference evidence="2 3" key="1">
    <citation type="submission" date="2024-03" db="EMBL/GenBank/DDBJ databases">
        <title>Human intestinal bacterial collection.</title>
        <authorList>
            <person name="Pauvert C."/>
            <person name="Hitch T.C.A."/>
            <person name="Clavel T."/>
        </authorList>
    </citation>
    <scope>NUCLEOTIDE SEQUENCE [LARGE SCALE GENOMIC DNA]</scope>
    <source>
        <strain evidence="2 3">CLA-AA-H255</strain>
    </source>
</reference>
<accession>A0ABV1BW09</accession>
<comment type="caution">
    <text evidence="2">The sequence shown here is derived from an EMBL/GenBank/DDBJ whole genome shotgun (WGS) entry which is preliminary data.</text>
</comment>
<keyword evidence="1" id="KW-0472">Membrane</keyword>
<organism evidence="2 3">
    <name type="scientific">[Lactobacillus] rogosae</name>
    <dbReference type="NCBI Taxonomy" id="706562"/>
    <lineage>
        <taxon>Bacteria</taxon>
        <taxon>Bacillati</taxon>
        <taxon>Bacillota</taxon>
        <taxon>Clostridia</taxon>
        <taxon>Lachnospirales</taxon>
        <taxon>Lachnospiraceae</taxon>
        <taxon>Lachnospira</taxon>
    </lineage>
</organism>
<gene>
    <name evidence="2" type="ORF">WMO14_08580</name>
</gene>
<sequence length="215" mass="23072">MNNNQTSAVNNTANKTFTTKYMVELAAMIAIIIIMAFTPLGYIKLPGLTITFLTIPVAVGAIILGPVGGLICGLTFGLTSLYQAVTGGSVFTFALFNISPVFTIILTVVPRTLEGLLTGLIFKGLHNIRSVQKVSYYIASLACPLLNTLLFMSTLVALFYRTDFIQTYVTKFAASNPFTFVIAFVGTQGAIEAVVCFVVASILSRTLYAVLVKNA</sequence>
<proteinExistence type="predicted"/>
<evidence type="ECO:0000313" key="3">
    <source>
        <dbReference type="Proteomes" id="UP001442364"/>
    </source>
</evidence>
<evidence type="ECO:0000256" key="1">
    <source>
        <dbReference type="SAM" id="Phobius"/>
    </source>
</evidence>
<feature type="transmembrane region" description="Helical" evidence="1">
    <location>
        <begin position="25"/>
        <end position="43"/>
    </location>
</feature>
<dbReference type="Pfam" id="PF12822">
    <property type="entry name" value="ECF_trnsprt"/>
    <property type="match status" value="1"/>
</dbReference>
<dbReference type="Proteomes" id="UP001442364">
    <property type="component" value="Unassembled WGS sequence"/>
</dbReference>
<keyword evidence="1" id="KW-1133">Transmembrane helix</keyword>
<keyword evidence="1" id="KW-0812">Transmembrane</keyword>
<evidence type="ECO:0000313" key="2">
    <source>
        <dbReference type="EMBL" id="MEQ2379933.1"/>
    </source>
</evidence>
<dbReference type="InterPro" id="IPR024529">
    <property type="entry name" value="ECF_trnsprt_substrate-spec"/>
</dbReference>
<keyword evidence="3" id="KW-1185">Reference proteome</keyword>
<dbReference type="EMBL" id="JBBMER010000005">
    <property type="protein sequence ID" value="MEQ2379933.1"/>
    <property type="molecule type" value="Genomic_DNA"/>
</dbReference>
<dbReference type="RefSeq" id="WP_055175810.1">
    <property type="nucleotide sequence ID" value="NZ_DAWCMB010000033.1"/>
</dbReference>
<dbReference type="Gene3D" id="1.10.1760.20">
    <property type="match status" value="1"/>
</dbReference>
<feature type="transmembrane region" description="Helical" evidence="1">
    <location>
        <begin position="134"/>
        <end position="160"/>
    </location>
</feature>
<feature type="transmembrane region" description="Helical" evidence="1">
    <location>
        <begin position="180"/>
        <end position="203"/>
    </location>
</feature>
<feature type="transmembrane region" description="Helical" evidence="1">
    <location>
        <begin position="90"/>
        <end position="113"/>
    </location>
</feature>
<name>A0ABV1BW09_9FIRM</name>
<feature type="transmembrane region" description="Helical" evidence="1">
    <location>
        <begin position="50"/>
        <end position="78"/>
    </location>
</feature>
<protein>
    <submittedName>
        <fullName evidence="2">ECF transporter S component</fullName>
    </submittedName>
</protein>